<reference evidence="9" key="2">
    <citation type="submission" date="2020-01" db="EMBL/GenBank/DDBJ databases">
        <authorList>
            <person name="Hornung B."/>
        </authorList>
    </citation>
    <scope>NUCLEOTIDE SEQUENCE</scope>
    <source>
        <strain evidence="9">PacBioINE</strain>
    </source>
</reference>
<dbReference type="Pfam" id="PF13510">
    <property type="entry name" value="Fer2_4"/>
    <property type="match status" value="1"/>
</dbReference>
<dbReference type="CDD" id="cd00207">
    <property type="entry name" value="fer2"/>
    <property type="match status" value="1"/>
</dbReference>
<dbReference type="Proteomes" id="UP001071230">
    <property type="component" value="Unassembled WGS sequence"/>
</dbReference>
<keyword evidence="9" id="KW-0560">Oxidoreductase</keyword>
<dbReference type="GO" id="GO:0051539">
    <property type="term" value="F:4 iron, 4 sulfur cluster binding"/>
    <property type="evidence" value="ECO:0007669"/>
    <property type="project" value="UniProtKB-KW"/>
</dbReference>
<dbReference type="InterPro" id="IPR055930">
    <property type="entry name" value="DUF7508"/>
</dbReference>
<dbReference type="SUPFAM" id="SSF46548">
    <property type="entry name" value="alpha-helical ferredoxin"/>
    <property type="match status" value="1"/>
</dbReference>
<dbReference type="EC" id="1.-.-.-" evidence="9"/>
<dbReference type="InterPro" id="IPR017900">
    <property type="entry name" value="4Fe4S_Fe_S_CS"/>
</dbReference>
<evidence type="ECO:0000259" key="7">
    <source>
        <dbReference type="PROSITE" id="PS51379"/>
    </source>
</evidence>
<dbReference type="PANTHER" id="PTHR42783:SF3">
    <property type="entry name" value="GLUTAMATE SYNTHASE [NADPH] SMALL CHAIN-RELATED"/>
    <property type="match status" value="1"/>
</dbReference>
<keyword evidence="3" id="KW-0677">Repeat</keyword>
<dbReference type="FunFam" id="3.30.70.20:FF:000035">
    <property type="entry name" value="Iron hydrogenase 1"/>
    <property type="match status" value="1"/>
</dbReference>
<keyword evidence="4" id="KW-0408">Iron</keyword>
<dbReference type="EMBL" id="CDGJ01000036">
    <property type="protein sequence ID" value="CEJ06979.1"/>
    <property type="molecule type" value="Genomic_DNA"/>
</dbReference>
<keyword evidence="5" id="KW-0411">Iron-sulfur</keyword>
<evidence type="ECO:0000256" key="2">
    <source>
        <dbReference type="ARBA" id="ARBA00022723"/>
    </source>
</evidence>
<dbReference type="SUPFAM" id="SSF51971">
    <property type="entry name" value="Nucleotide-binding domain"/>
    <property type="match status" value="2"/>
</dbReference>
<evidence type="ECO:0000259" key="6">
    <source>
        <dbReference type="PROSITE" id="PS51085"/>
    </source>
</evidence>
<dbReference type="InterPro" id="IPR001041">
    <property type="entry name" value="2Fe-2S_ferredoxin-type"/>
</dbReference>
<sequence length="828" mass="89777">MQKVSLFIDGKTIEVSEGTSLLEAAHLAGSYIPTLCAHPDLPPGGACGLCLVEAGSEVVRACETPAAQDLQVQTDTEEIRRLRRDNLSHLLKDHPHACLTCAQKVGCSRTQCSSNVAVNERCCAKLGNCEIERVVEHVGLREDLGRYVYPGLPKFTEEPLFTRDYNLCIGCQRCVRACRDLRGVDVLEAYEWNGRTLVRAKAESLVDSGCRFCTACVEVCPTGALLDKDVKSGERETNLVPCRGTCPAGIDVPRYVDYVARGEYGKALAVVREKVPFPGVLGRVCFHPCEDACRRGQVSEAVAICRLKRFAADHGGVAWKERRKPARPTGKKVAVVGSGPAGLTAAHYLALKGHSVTVFEARSQAGGMLRFGIPAYRLPEHILREEIAEIEALGVGVITQSRIEKADALLEEGYAAVFVAVGAQKGVALAIPGEDRAGVVQGIDFLRGVALRENAAVGSRVAVIGGGNVALDAARTALRLGAQNVTVLYRRSREEMPAYAGEVGEAAHEGVQFEFLSAPVRIQQGGTSNGRTLNVICQRQALGARDGSGRRRPQPLPGSEFAREFDQVIVAIGQEVDLPEHFGPVLDGKGIRVDPETLMTGRVGVFAGGDAVLGPASVIEAVAQGRRAARAMDKFLGGDGDISEVLLDYEERNPWLGPEEGFALAGRVGEAKRPWQKSKQQVACGAESSACPTGELFYTAFTEVDIGLLEEMAEEEAGRCLKCQLRLRLREAPRPPEKWLVFDAKTVEQVPETEGVYQLLDADKEIISIVGTANLREALKEQLGRENACCFGYEEDRMYTQRESQLMQQFLQEHGRLPQGADDLDDLF</sequence>
<dbReference type="InterPro" id="IPR017896">
    <property type="entry name" value="4Fe4S_Fe-S-bd"/>
</dbReference>
<evidence type="ECO:0000313" key="11">
    <source>
        <dbReference type="Proteomes" id="UP001071230"/>
    </source>
</evidence>
<evidence type="ECO:0000256" key="3">
    <source>
        <dbReference type="ARBA" id="ARBA00022737"/>
    </source>
</evidence>
<proteinExistence type="predicted"/>
<dbReference type="Pfam" id="PF22117">
    <property type="entry name" value="Fer4_Nqo3"/>
    <property type="match status" value="1"/>
</dbReference>
<dbReference type="InterPro" id="IPR036188">
    <property type="entry name" value="FAD/NAD-bd_sf"/>
</dbReference>
<dbReference type="RefSeq" id="WP_240984673.1">
    <property type="nucleotide sequence ID" value="NZ_CDGJ01000036.1"/>
</dbReference>
<dbReference type="SUPFAM" id="SSF54862">
    <property type="entry name" value="4Fe-4S ferredoxins"/>
    <property type="match status" value="1"/>
</dbReference>
<dbReference type="InterPro" id="IPR054351">
    <property type="entry name" value="NADH_UbQ_OxRdtase_ferredoxin"/>
</dbReference>
<reference evidence="10" key="1">
    <citation type="submission" date="2014-11" db="EMBL/GenBank/DDBJ databases">
        <authorList>
            <person name="Hornung B.V."/>
        </authorList>
    </citation>
    <scope>NUCLEOTIDE SEQUENCE</scope>
    <source>
        <strain evidence="10">INE</strain>
    </source>
</reference>
<dbReference type="Pfam" id="PF07992">
    <property type="entry name" value="Pyr_redox_2"/>
    <property type="match status" value="1"/>
</dbReference>
<feature type="domain" description="4Fe-4S His(Cys)3-ligated-type" evidence="8">
    <location>
        <begin position="78"/>
        <end position="139"/>
    </location>
</feature>
<dbReference type="InterPro" id="IPR036010">
    <property type="entry name" value="2Fe-2S_ferredoxin-like_sf"/>
</dbReference>
<accession>A0A8S0Y2R9</accession>
<dbReference type="Gene3D" id="3.10.20.740">
    <property type="match status" value="1"/>
</dbReference>
<name>A0A8S0Y2R9_9FIRM</name>
<keyword evidence="11" id="KW-1185">Reference proteome</keyword>
<evidence type="ECO:0000313" key="9">
    <source>
        <dbReference type="EMBL" id="CAA7601105.1"/>
    </source>
</evidence>
<dbReference type="PROSITE" id="PS51085">
    <property type="entry name" value="2FE2S_FER_2"/>
    <property type="match status" value="1"/>
</dbReference>
<dbReference type="AlphaFoldDB" id="A0A8S0Y2R9"/>
<dbReference type="Pfam" id="PF24348">
    <property type="entry name" value="DUF7508"/>
    <property type="match status" value="1"/>
</dbReference>
<dbReference type="InterPro" id="IPR023753">
    <property type="entry name" value="FAD/NAD-binding_dom"/>
</dbReference>
<dbReference type="KEGG" id="aacx:DEACI_1758"/>
<evidence type="ECO:0000256" key="1">
    <source>
        <dbReference type="ARBA" id="ARBA00022485"/>
    </source>
</evidence>
<organism evidence="9">
    <name type="scientific">Acididesulfobacillus acetoxydans</name>
    <dbReference type="NCBI Taxonomy" id="1561005"/>
    <lineage>
        <taxon>Bacteria</taxon>
        <taxon>Bacillati</taxon>
        <taxon>Bacillota</taxon>
        <taxon>Clostridia</taxon>
        <taxon>Eubacteriales</taxon>
        <taxon>Peptococcaceae</taxon>
        <taxon>Acididesulfobacillus</taxon>
    </lineage>
</organism>
<evidence type="ECO:0000256" key="5">
    <source>
        <dbReference type="ARBA" id="ARBA00023014"/>
    </source>
</evidence>
<dbReference type="GO" id="GO:0016491">
    <property type="term" value="F:oxidoreductase activity"/>
    <property type="evidence" value="ECO:0007669"/>
    <property type="project" value="UniProtKB-KW"/>
</dbReference>
<dbReference type="Gene3D" id="1.10.1060.10">
    <property type="entry name" value="Alpha-helical ferredoxin"/>
    <property type="match status" value="1"/>
</dbReference>
<evidence type="ECO:0000256" key="4">
    <source>
        <dbReference type="ARBA" id="ARBA00023004"/>
    </source>
</evidence>
<dbReference type="EMBL" id="LR746496">
    <property type="protein sequence ID" value="CAA7601105.1"/>
    <property type="molecule type" value="Genomic_DNA"/>
</dbReference>
<dbReference type="InterPro" id="IPR028261">
    <property type="entry name" value="DPD_II"/>
</dbReference>
<dbReference type="InterPro" id="IPR009051">
    <property type="entry name" value="Helical_ferredxn"/>
</dbReference>
<dbReference type="Pfam" id="PF14691">
    <property type="entry name" value="Fer4_20"/>
    <property type="match status" value="1"/>
</dbReference>
<dbReference type="PROSITE" id="PS51839">
    <property type="entry name" value="4FE4S_HC3"/>
    <property type="match status" value="1"/>
</dbReference>
<dbReference type="PRINTS" id="PR00419">
    <property type="entry name" value="ADXRDTASE"/>
</dbReference>
<feature type="domain" description="4Fe-4S ferredoxin-type" evidence="7">
    <location>
        <begin position="159"/>
        <end position="189"/>
    </location>
</feature>
<protein>
    <submittedName>
        <fullName evidence="9">Adrenodoxin reductase family signature</fullName>
        <ecNumber evidence="9">1.-.-.-</ecNumber>
    </submittedName>
    <submittedName>
        <fullName evidence="10">Sulfide dehydrogenase subunit alpha</fullName>
    </submittedName>
</protein>
<feature type="domain" description="2Fe-2S ferredoxin-type" evidence="6">
    <location>
        <begin position="2"/>
        <end position="78"/>
    </location>
</feature>
<evidence type="ECO:0000259" key="8">
    <source>
        <dbReference type="PROSITE" id="PS51839"/>
    </source>
</evidence>
<dbReference type="GO" id="GO:0046872">
    <property type="term" value="F:metal ion binding"/>
    <property type="evidence" value="ECO:0007669"/>
    <property type="project" value="UniProtKB-KW"/>
</dbReference>
<keyword evidence="1" id="KW-0004">4Fe-4S</keyword>
<dbReference type="Gene3D" id="3.50.50.60">
    <property type="entry name" value="FAD/NAD(P)-binding domain"/>
    <property type="match status" value="2"/>
</dbReference>
<dbReference type="PANTHER" id="PTHR42783">
    <property type="entry name" value="GLUTAMATE SYNTHASE [NADPH] SMALL CHAIN"/>
    <property type="match status" value="1"/>
</dbReference>
<gene>
    <name evidence="10" type="ORF">DEACI_1433</name>
    <name evidence="9" type="ORF">DEACI_1758</name>
</gene>
<keyword evidence="2" id="KW-0479">Metal-binding</keyword>
<dbReference type="InterPro" id="IPR019574">
    <property type="entry name" value="NADH_UbQ_OxRdtase_Gsu_4Fe4S-bd"/>
</dbReference>
<evidence type="ECO:0000313" key="10">
    <source>
        <dbReference type="EMBL" id="CEJ06979.1"/>
    </source>
</evidence>
<dbReference type="PROSITE" id="PS00198">
    <property type="entry name" value="4FE4S_FER_1"/>
    <property type="match status" value="1"/>
</dbReference>
<feature type="domain" description="4Fe-4S ferredoxin-type" evidence="7">
    <location>
        <begin position="202"/>
        <end position="231"/>
    </location>
</feature>
<dbReference type="Proteomes" id="UP000836597">
    <property type="component" value="Chromosome"/>
</dbReference>
<dbReference type="PROSITE" id="PS51379">
    <property type="entry name" value="4FE4S_FER_2"/>
    <property type="match status" value="2"/>
</dbReference>
<dbReference type="SUPFAM" id="SSF54292">
    <property type="entry name" value="2Fe-2S ferredoxin-like"/>
    <property type="match status" value="1"/>
</dbReference>